<gene>
    <name evidence="2" type="ORF">L0C25_12585</name>
</gene>
<dbReference type="InterPro" id="IPR000960">
    <property type="entry name" value="Flavin_mOase"/>
</dbReference>
<evidence type="ECO:0000313" key="2">
    <source>
        <dbReference type="EMBL" id="UYM03393.1"/>
    </source>
</evidence>
<organism evidence="2 3">
    <name type="scientific">Solicola gregarius</name>
    <dbReference type="NCBI Taxonomy" id="2908642"/>
    <lineage>
        <taxon>Bacteria</taxon>
        <taxon>Bacillati</taxon>
        <taxon>Actinomycetota</taxon>
        <taxon>Actinomycetes</taxon>
        <taxon>Propionibacteriales</taxon>
        <taxon>Nocardioidaceae</taxon>
        <taxon>Solicola</taxon>
    </lineage>
</organism>
<accession>A0AA46TDY5</accession>
<dbReference type="InterPro" id="IPR036188">
    <property type="entry name" value="FAD/NAD-bd_sf"/>
</dbReference>
<dbReference type="GO" id="GO:0050660">
    <property type="term" value="F:flavin adenine dinucleotide binding"/>
    <property type="evidence" value="ECO:0007669"/>
    <property type="project" value="InterPro"/>
</dbReference>
<dbReference type="GO" id="GO:0004497">
    <property type="term" value="F:monooxygenase activity"/>
    <property type="evidence" value="ECO:0007669"/>
    <property type="project" value="TreeGrafter"/>
</dbReference>
<dbReference type="Gene3D" id="3.50.50.60">
    <property type="entry name" value="FAD/NAD(P)-binding domain"/>
    <property type="match status" value="1"/>
</dbReference>
<protein>
    <submittedName>
        <fullName evidence="2">NAD(P)/FAD-dependent oxidoreductase</fullName>
    </submittedName>
</protein>
<name>A0AA46TDY5_9ACTN</name>
<dbReference type="SUPFAM" id="SSF51905">
    <property type="entry name" value="FAD/NAD(P)-binding domain"/>
    <property type="match status" value="2"/>
</dbReference>
<dbReference type="PANTHER" id="PTHR43539">
    <property type="entry name" value="FLAVIN-BINDING MONOOXYGENASE-LIKE PROTEIN (AFU_ORTHOLOGUE AFUA_4G09220)"/>
    <property type="match status" value="1"/>
</dbReference>
<dbReference type="RefSeq" id="WP_271631998.1">
    <property type="nucleotide sequence ID" value="NZ_CP094970.1"/>
</dbReference>
<proteinExistence type="predicted"/>
<dbReference type="EMBL" id="CP094970">
    <property type="protein sequence ID" value="UYM03393.1"/>
    <property type="molecule type" value="Genomic_DNA"/>
</dbReference>
<dbReference type="PRINTS" id="PR00368">
    <property type="entry name" value="FADPNR"/>
</dbReference>
<evidence type="ECO:0000313" key="3">
    <source>
        <dbReference type="Proteomes" id="UP001164390"/>
    </source>
</evidence>
<sequence length="356" mass="38035">MNTPIVIVGGGQSGLVAARHVRDRGLQPLVLEAGVRAVGSWPDYYDSLSVFSPAQYSALDGAAFPGDPDHYPHRDEVVAYLERFAASLDVEIRTRTRVERVESDGREFVVHTADGEALPASGIVAASGSFSNPFQPPIPGRERFTGEVLHVAGYREPTKYAGQRIVVVGGGNSAIQVAHELTEHADVTLATLEPVRFLPQVHDGHDVHYWTDVTGFDRLPPEWLARIVSGPLVSDDGVYGAAYASGALQRRQMFGRFDDDGVVWPDGTHEPVDTVILATGYLPSLGYLRDLGALDENGLPRHTGGISTTHPGLVYLGLEFQRSFASNTLRGVGADAAYVVPPLVAYASGASAVVGG</sequence>
<evidence type="ECO:0000256" key="1">
    <source>
        <dbReference type="ARBA" id="ARBA00023002"/>
    </source>
</evidence>
<keyword evidence="1" id="KW-0560">Oxidoreductase</keyword>
<dbReference type="KEGG" id="sgrg:L0C25_12585"/>
<dbReference type="InterPro" id="IPR050982">
    <property type="entry name" value="Auxin_biosynth/cation_transpt"/>
</dbReference>
<dbReference type="Pfam" id="PF13738">
    <property type="entry name" value="Pyr_redox_3"/>
    <property type="match status" value="1"/>
</dbReference>
<dbReference type="Proteomes" id="UP001164390">
    <property type="component" value="Chromosome"/>
</dbReference>
<dbReference type="PIRSF" id="PIRSF000332">
    <property type="entry name" value="FMO"/>
    <property type="match status" value="1"/>
</dbReference>
<reference evidence="2" key="1">
    <citation type="submission" date="2022-01" db="EMBL/GenBank/DDBJ databases">
        <title>Nocardioidaceae gen. sp. A5X3R13.</title>
        <authorList>
            <person name="Lopez Marin M.A."/>
            <person name="Uhlik O."/>
        </authorList>
    </citation>
    <scope>NUCLEOTIDE SEQUENCE</scope>
    <source>
        <strain evidence="2">A5X3R13</strain>
    </source>
</reference>
<dbReference type="PRINTS" id="PR00469">
    <property type="entry name" value="PNDRDTASEII"/>
</dbReference>
<dbReference type="GO" id="GO:0050661">
    <property type="term" value="F:NADP binding"/>
    <property type="evidence" value="ECO:0007669"/>
    <property type="project" value="InterPro"/>
</dbReference>
<dbReference type="AlphaFoldDB" id="A0AA46TDY5"/>
<dbReference type="PANTHER" id="PTHR43539:SF78">
    <property type="entry name" value="FLAVIN-CONTAINING MONOOXYGENASE"/>
    <property type="match status" value="1"/>
</dbReference>
<keyword evidence="3" id="KW-1185">Reference proteome</keyword>